<proteinExistence type="predicted"/>
<keyword evidence="4" id="KW-0276">Fatty acid metabolism</keyword>
<keyword evidence="2" id="KW-0378">Hydrolase</keyword>
<dbReference type="Proteomes" id="UP000245887">
    <property type="component" value="Unassembled WGS sequence"/>
</dbReference>
<sequence>MNHLAHLYLSRPTVESRVGNLLGDFAQGIDPDALPNDVRAGLMNHRAVDRYTDAHPDVQACKTLFSRQRRRFAGVALDVLFDHYLLRHWEEFTDTPKRPFIESLYQDLARGQPLMPEPMQRTTQHMIRHDWFGSYEDLDNIGAALDRIAGRIRFSNRFSGIIEEIRVHDDVLEARFLCFFSDLEANFNPPS</sequence>
<evidence type="ECO:0000256" key="4">
    <source>
        <dbReference type="ARBA" id="ARBA00023160"/>
    </source>
</evidence>
<dbReference type="GO" id="GO:0008770">
    <property type="term" value="F:[acyl-carrier-protein] phosphodiesterase activity"/>
    <property type="evidence" value="ECO:0007669"/>
    <property type="project" value="InterPro"/>
</dbReference>
<dbReference type="EMBL" id="NMPM01000024">
    <property type="protein sequence ID" value="PAV26414.1"/>
    <property type="molecule type" value="Genomic_DNA"/>
</dbReference>
<dbReference type="PANTHER" id="PTHR38764:SF1">
    <property type="entry name" value="ACYL CARRIER PROTEIN PHOSPHODIESTERASE"/>
    <property type="match status" value="1"/>
</dbReference>
<dbReference type="PIRSF" id="PIRSF011489">
    <property type="entry name" value="DUF479"/>
    <property type="match status" value="1"/>
</dbReference>
<keyword evidence="7" id="KW-1185">Reference proteome</keyword>
<dbReference type="RefSeq" id="WP_095610588.1">
    <property type="nucleotide sequence ID" value="NZ_NMPM01000024.1"/>
</dbReference>
<evidence type="ECO:0000313" key="5">
    <source>
        <dbReference type="EMBL" id="PAV26414.1"/>
    </source>
</evidence>
<dbReference type="PANTHER" id="PTHR38764">
    <property type="entry name" value="ACYL CARRIER PROTEIN PHOSPHODIESTERASE"/>
    <property type="match status" value="1"/>
</dbReference>
<evidence type="ECO:0000313" key="7">
    <source>
        <dbReference type="Proteomes" id="UP000218332"/>
    </source>
</evidence>
<reference evidence="6 8" key="2">
    <citation type="submission" date="2018-04" db="EMBL/GenBank/DDBJ databases">
        <title>Genomic Encyclopedia of Type Strains, Phase IV (KMG-IV): sequencing the most valuable type-strain genomes for metagenomic binning, comparative biology and taxonomic classification.</title>
        <authorList>
            <person name="Goeker M."/>
        </authorList>
    </citation>
    <scope>NUCLEOTIDE SEQUENCE [LARGE SCALE GENOMIC DNA]</scope>
    <source>
        <strain evidence="6 8">DSM 28688</strain>
    </source>
</reference>
<dbReference type="InterPro" id="IPR007431">
    <property type="entry name" value="ACP_PD"/>
</dbReference>
<dbReference type="Proteomes" id="UP000218332">
    <property type="component" value="Unassembled WGS sequence"/>
</dbReference>
<evidence type="ECO:0000313" key="6">
    <source>
        <dbReference type="EMBL" id="PVY78147.1"/>
    </source>
</evidence>
<reference evidence="5 7" key="1">
    <citation type="submission" date="2017-07" db="EMBL/GenBank/DDBJ databases">
        <title>Tamlnaduibacter salinus (Mi-7) genome sequencing.</title>
        <authorList>
            <person name="Verma A."/>
            <person name="Krishnamurthi S."/>
        </authorList>
    </citation>
    <scope>NUCLEOTIDE SEQUENCE [LARGE SCALE GENOMIC DNA]</scope>
    <source>
        <strain evidence="5 7">Mi-7</strain>
    </source>
</reference>
<accession>A0A2A2I555</accession>
<evidence type="ECO:0000256" key="1">
    <source>
        <dbReference type="ARBA" id="ARBA00022516"/>
    </source>
</evidence>
<keyword evidence="1" id="KW-0444">Lipid biosynthesis</keyword>
<dbReference type="Pfam" id="PF04336">
    <property type="entry name" value="ACP_PD"/>
    <property type="match status" value="1"/>
</dbReference>
<evidence type="ECO:0000313" key="8">
    <source>
        <dbReference type="Proteomes" id="UP000245887"/>
    </source>
</evidence>
<dbReference type="GO" id="GO:0006633">
    <property type="term" value="P:fatty acid biosynthetic process"/>
    <property type="evidence" value="ECO:0007669"/>
    <property type="project" value="UniProtKB-KW"/>
</dbReference>
<dbReference type="OrthoDB" id="8442777at2"/>
<dbReference type="EMBL" id="QEKQ01000002">
    <property type="protein sequence ID" value="PVY78147.1"/>
    <property type="molecule type" value="Genomic_DNA"/>
</dbReference>
<keyword evidence="3" id="KW-0443">Lipid metabolism</keyword>
<keyword evidence="4" id="KW-0275">Fatty acid biosynthesis</keyword>
<comment type="caution">
    <text evidence="5">The sequence shown here is derived from an EMBL/GenBank/DDBJ whole genome shotgun (WGS) entry which is preliminary data.</text>
</comment>
<evidence type="ECO:0000256" key="3">
    <source>
        <dbReference type="ARBA" id="ARBA00023098"/>
    </source>
</evidence>
<name>A0A2A2I555_9GAMM</name>
<evidence type="ECO:0000256" key="2">
    <source>
        <dbReference type="ARBA" id="ARBA00022801"/>
    </source>
</evidence>
<dbReference type="AlphaFoldDB" id="A0A2A2I555"/>
<organism evidence="5 7">
    <name type="scientific">Tamilnaduibacter salinus</name>
    <dbReference type="NCBI Taxonomy" id="1484056"/>
    <lineage>
        <taxon>Bacteria</taxon>
        <taxon>Pseudomonadati</taxon>
        <taxon>Pseudomonadota</taxon>
        <taxon>Gammaproteobacteria</taxon>
        <taxon>Pseudomonadales</taxon>
        <taxon>Marinobacteraceae</taxon>
        <taxon>Tamilnaduibacter</taxon>
    </lineage>
</organism>
<protein>
    <submittedName>
        <fullName evidence="5">ACP phosphodiesterase</fullName>
    </submittedName>
    <submittedName>
        <fullName evidence="6">Acyl carrier protein phosphodiesterase</fullName>
    </submittedName>
</protein>
<gene>
    <name evidence="6" type="ORF">C8D92_102183</name>
    <name evidence="5" type="ORF">CF392_06165</name>
</gene>